<feature type="transmembrane region" description="Helical" evidence="1">
    <location>
        <begin position="256"/>
        <end position="278"/>
    </location>
</feature>
<feature type="transmembrane region" description="Helical" evidence="1">
    <location>
        <begin position="290"/>
        <end position="311"/>
    </location>
</feature>
<feature type="transmembrane region" description="Helical" evidence="1">
    <location>
        <begin position="12"/>
        <end position="30"/>
    </location>
</feature>
<feature type="transmembrane region" description="Helical" evidence="1">
    <location>
        <begin position="122"/>
        <end position="140"/>
    </location>
</feature>
<dbReference type="KEGG" id="caqa:MICH65_0480"/>
<evidence type="ECO:0000313" key="4">
    <source>
        <dbReference type="Proteomes" id="UP000463983"/>
    </source>
</evidence>
<gene>
    <name evidence="3" type="ORF">MICH65_0480</name>
</gene>
<keyword evidence="1" id="KW-0812">Transmembrane</keyword>
<evidence type="ECO:0000313" key="3">
    <source>
        <dbReference type="EMBL" id="QHO63461.1"/>
    </source>
</evidence>
<feature type="transmembrane region" description="Helical" evidence="1">
    <location>
        <begin position="356"/>
        <end position="378"/>
    </location>
</feature>
<dbReference type="InterPro" id="IPR018776">
    <property type="entry name" value="Membrane_prot_PTPS-rel_domain"/>
</dbReference>
<keyword evidence="1" id="KW-0472">Membrane</keyword>
<keyword evidence="1" id="KW-1133">Transmembrane helix</keyword>
<name>A0A857NDD1_9BACT</name>
<feature type="transmembrane region" description="Helical" evidence="1">
    <location>
        <begin position="539"/>
        <end position="556"/>
    </location>
</feature>
<feature type="domain" description="Membrane protein 6-pyruvoyl-tetrahydropterin synthase-related" evidence="2">
    <location>
        <begin position="76"/>
        <end position="370"/>
    </location>
</feature>
<evidence type="ECO:0000259" key="2">
    <source>
        <dbReference type="Pfam" id="PF10131"/>
    </source>
</evidence>
<keyword evidence="4" id="KW-1185">Reference proteome</keyword>
<dbReference type="Pfam" id="PF10131">
    <property type="entry name" value="PTPS_related"/>
    <property type="match status" value="1"/>
</dbReference>
<protein>
    <recommendedName>
        <fullName evidence="2">Membrane protein 6-pyruvoyl-tetrahydropterin synthase-related domain-containing protein</fullName>
    </recommendedName>
</protein>
<evidence type="ECO:0000256" key="1">
    <source>
        <dbReference type="SAM" id="Phobius"/>
    </source>
</evidence>
<feature type="transmembrane region" description="Helical" evidence="1">
    <location>
        <begin position="387"/>
        <end position="404"/>
    </location>
</feature>
<dbReference type="EMBL" id="CP047901">
    <property type="protein sequence ID" value="QHO63461.1"/>
    <property type="molecule type" value="Genomic_DNA"/>
</dbReference>
<feature type="transmembrane region" description="Helical" evidence="1">
    <location>
        <begin position="179"/>
        <end position="212"/>
    </location>
</feature>
<organism evidence="3 4">
    <name type="scientific">Candidatus Chazhemtobacterium aquaticus</name>
    <dbReference type="NCBI Taxonomy" id="2715735"/>
    <lineage>
        <taxon>Bacteria</taxon>
        <taxon>Candidatus Chazhemtobacteraceae</taxon>
        <taxon>Candidatus Chazhemtobacterium</taxon>
    </lineage>
</organism>
<feature type="transmembrane region" description="Helical" evidence="1">
    <location>
        <begin position="146"/>
        <end position="167"/>
    </location>
</feature>
<accession>A0A857NDD1</accession>
<dbReference type="RefSeq" id="WP_161931842.1">
    <property type="nucleotide sequence ID" value="NZ_CP047901.1"/>
</dbReference>
<feature type="transmembrane region" description="Helical" evidence="1">
    <location>
        <begin position="224"/>
        <end position="244"/>
    </location>
</feature>
<reference evidence="4" key="1">
    <citation type="journal article" date="2020" name="Microorganisms">
        <title>Complete Genome of a Member of a New Bacterial Lineage in the Microgenomates Group Reveals an Unusual Nucleotide Composition Disparity Between Two Strands of DNA and Limited Metabolic Potential.</title>
        <authorList>
            <person name="Kadnikov V.V."/>
            <person name="Mardanov A.V."/>
            <person name="Beletsky A.V."/>
            <person name="Karnachuk O.V."/>
            <person name="Ravin N.V."/>
        </authorList>
    </citation>
    <scope>NUCLEOTIDE SEQUENCE [LARGE SCALE GENOMIC DNA]</scope>
</reference>
<feature type="transmembrane region" description="Helical" evidence="1">
    <location>
        <begin position="88"/>
        <end position="110"/>
    </location>
</feature>
<sequence>MSLLKRLKSSRLAILILLFVISIPTFIKMARPGYFPMHDDMQAMRVLQLDRCVNDGQLPCRWVPDMGYGYGYPQFIFYSPLPYYSMEAFHLLGFSLLDSVKIVMSLGFLLAGMTMYLLGSSLWGRAGGLLSAILYLYAPYRASDLYSRGAVAEFTAMVFLPLIFYAIREFIKTKQTKNLIILSLSYSGLLLSHNLTTLAFTPLAAIWGLFYLYHYRRFRLLPHLIFSALLGVGLSAFFILPAFFEKPFVHLETMTVGYFNYLAHFVSLGQLFFSSFWGFGSSELGPYDDLGFAIGTLHWFLLGIALIFALLRFRRQRQYALPVLLLGLFFISSVFMTHQRSVFIWNNLPFLKYFQFPWRFLVIATFASSAAGGSLLAFTSHLPTRKWLLITLSFFVILLNFNFFKPQSWINITDQEKFSGPSWDKQMTISIFDYLPIFANMPPSQPAPNQPELLEGAATVTDYQKGSHWQSGNLEVISNQATIRLPLFYYPGFTLTLDNKTHPLTYDNPLGLITFTTPQGNHSFHVKLESTPIRRFSDILTLASLACLIIFSIRVYNQKKN</sequence>
<proteinExistence type="predicted"/>
<dbReference type="AlphaFoldDB" id="A0A857NDD1"/>
<feature type="transmembrane region" description="Helical" evidence="1">
    <location>
        <begin position="318"/>
        <end position="336"/>
    </location>
</feature>
<dbReference type="Proteomes" id="UP000463983">
    <property type="component" value="Chromosome"/>
</dbReference>